<dbReference type="RefSeq" id="WP_042207117.1">
    <property type="nucleotide sequence ID" value="NZ_CP009288.1"/>
</dbReference>
<protein>
    <submittedName>
        <fullName evidence="3">Uncharacterized protein</fullName>
    </submittedName>
</protein>
<dbReference type="STRING" id="44251.PDUR_16450"/>
<keyword evidence="2" id="KW-0812">Transmembrane</keyword>
<gene>
    <name evidence="3" type="ORF">PDUR_16450</name>
</gene>
<proteinExistence type="predicted"/>
<feature type="region of interest" description="Disordered" evidence="1">
    <location>
        <begin position="96"/>
        <end position="125"/>
    </location>
</feature>
<organism evidence="3 4">
    <name type="scientific">Paenibacillus durus</name>
    <name type="common">Paenibacillus azotofixans</name>
    <dbReference type="NCBI Taxonomy" id="44251"/>
    <lineage>
        <taxon>Bacteria</taxon>
        <taxon>Bacillati</taxon>
        <taxon>Bacillota</taxon>
        <taxon>Bacilli</taxon>
        <taxon>Bacillales</taxon>
        <taxon>Paenibacillaceae</taxon>
        <taxon>Paenibacillus</taxon>
    </lineage>
</organism>
<accession>A0A089HMX4</accession>
<dbReference type="KEGG" id="pdu:PDUR_16450"/>
<dbReference type="Proteomes" id="UP000029409">
    <property type="component" value="Chromosome"/>
</dbReference>
<evidence type="ECO:0000313" key="4">
    <source>
        <dbReference type="Proteomes" id="UP000029409"/>
    </source>
</evidence>
<sequence>MMTRTILINLTCGLAGFIFTYLFSLRNNLPMTSLFRGLAGFILWFLLAYALQWVLGLITKQTANSDKLFSSSGGVQKTLGAQVDILTPDENEELKDLLKPKPEQEKQENGEFKPLQPPKLVSMKDPEELAKAVRHLKNE</sequence>
<dbReference type="EMBL" id="CP009288">
    <property type="protein sequence ID" value="AIQ13326.1"/>
    <property type="molecule type" value="Genomic_DNA"/>
</dbReference>
<name>A0A089HMX4_PAEDU</name>
<reference evidence="3 4" key="1">
    <citation type="submission" date="2014-08" db="EMBL/GenBank/DDBJ databases">
        <title>Comparative genomics of the Paenibacillus odorifer group.</title>
        <authorList>
            <person name="den Bakker H.C."/>
            <person name="Tsai Y.-C."/>
            <person name="Martin N."/>
            <person name="Korlach J."/>
            <person name="Wiedmann M."/>
        </authorList>
    </citation>
    <scope>NUCLEOTIDE SEQUENCE [LARGE SCALE GENOMIC DNA]</scope>
    <source>
        <strain evidence="3 4">DSM 1735</strain>
    </source>
</reference>
<dbReference type="eggNOG" id="ENOG5033AV1">
    <property type="taxonomic scope" value="Bacteria"/>
</dbReference>
<keyword evidence="4" id="KW-1185">Reference proteome</keyword>
<dbReference type="AlphaFoldDB" id="A0A089HMX4"/>
<feature type="compositionally biased region" description="Basic and acidic residues" evidence="1">
    <location>
        <begin position="96"/>
        <end position="111"/>
    </location>
</feature>
<keyword evidence="2" id="KW-0472">Membrane</keyword>
<evidence type="ECO:0000256" key="2">
    <source>
        <dbReference type="SAM" id="Phobius"/>
    </source>
</evidence>
<evidence type="ECO:0000313" key="3">
    <source>
        <dbReference type="EMBL" id="AIQ13326.1"/>
    </source>
</evidence>
<dbReference type="OrthoDB" id="2476549at2"/>
<feature type="transmembrane region" description="Helical" evidence="2">
    <location>
        <begin position="6"/>
        <end position="25"/>
    </location>
</feature>
<keyword evidence="2" id="KW-1133">Transmembrane helix</keyword>
<evidence type="ECO:0000256" key="1">
    <source>
        <dbReference type="SAM" id="MobiDB-lite"/>
    </source>
</evidence>
<feature type="transmembrane region" description="Helical" evidence="2">
    <location>
        <begin position="37"/>
        <end position="58"/>
    </location>
</feature>